<dbReference type="PROSITE" id="PS50043">
    <property type="entry name" value="HTH_LUXR_2"/>
    <property type="match status" value="1"/>
</dbReference>
<evidence type="ECO:0000256" key="1">
    <source>
        <dbReference type="ARBA" id="ARBA00022553"/>
    </source>
</evidence>
<evidence type="ECO:0000313" key="9">
    <source>
        <dbReference type="EMBL" id="EGV50932.1"/>
    </source>
</evidence>
<dbReference type="PROSITE" id="PS00622">
    <property type="entry name" value="HTH_LUXR_1"/>
    <property type="match status" value="1"/>
</dbReference>
<dbReference type="PROSITE" id="PS50110">
    <property type="entry name" value="RESPONSE_REGULATORY"/>
    <property type="match status" value="1"/>
</dbReference>
<evidence type="ECO:0000256" key="5">
    <source>
        <dbReference type="ARBA" id="ARBA00023163"/>
    </source>
</evidence>
<dbReference type="Pfam" id="PF00196">
    <property type="entry name" value="GerE"/>
    <property type="match status" value="1"/>
</dbReference>
<name>G2DEK8_9GAMM</name>
<dbReference type="PRINTS" id="PR00038">
    <property type="entry name" value="HTHLUXR"/>
</dbReference>
<keyword evidence="4" id="KW-0238">DNA-binding</keyword>
<dbReference type="SUPFAM" id="SSF52172">
    <property type="entry name" value="CheY-like"/>
    <property type="match status" value="1"/>
</dbReference>
<dbReference type="FunFam" id="3.40.50.2300:FF:000018">
    <property type="entry name" value="DNA-binding transcriptional regulator NtrC"/>
    <property type="match status" value="1"/>
</dbReference>
<dbReference type="SMART" id="SM00448">
    <property type="entry name" value="REC"/>
    <property type="match status" value="1"/>
</dbReference>
<evidence type="ECO:0000256" key="4">
    <source>
        <dbReference type="ARBA" id="ARBA00023125"/>
    </source>
</evidence>
<dbReference type="Gene3D" id="3.40.50.2300">
    <property type="match status" value="1"/>
</dbReference>
<dbReference type="SMART" id="SM00421">
    <property type="entry name" value="HTH_LUXR"/>
    <property type="match status" value="1"/>
</dbReference>
<accession>G2DEK8</accession>
<keyword evidence="1 6" id="KW-0597">Phosphoprotein</keyword>
<keyword evidence="10" id="KW-1185">Reference proteome</keyword>
<feature type="domain" description="HTH luxR-type" evidence="7">
    <location>
        <begin position="154"/>
        <end position="219"/>
    </location>
</feature>
<dbReference type="InterPro" id="IPR000792">
    <property type="entry name" value="Tscrpt_reg_LuxR_C"/>
</dbReference>
<dbReference type="Proteomes" id="UP000004491">
    <property type="component" value="Unassembled WGS sequence"/>
</dbReference>
<dbReference type="InterPro" id="IPR016032">
    <property type="entry name" value="Sig_transdc_resp-reg_C-effctor"/>
</dbReference>
<dbReference type="AlphaFoldDB" id="G2DEK8"/>
<feature type="domain" description="Response regulatory" evidence="8">
    <location>
        <begin position="24"/>
        <end position="138"/>
    </location>
</feature>
<reference evidence="9" key="1">
    <citation type="journal article" date="2011" name="ISME J.">
        <title>The endosymbionts of the deep-sea tubeworms Riftia pachyptila and Tevnia jerichonana share an identical physiology as revealed by proteogenomic analyses.</title>
        <authorList>
            <person name="Gardebrecht A."/>
            <person name="Markert S."/>
            <person name="Felbeck H."/>
            <person name="Thuermer A."/>
            <person name="Albrecht D."/>
            <person name="Wollherr A."/>
            <person name="Kabisch J."/>
            <person name="Lehmann R."/>
            <person name="Daniel R."/>
            <person name="Liesegang H."/>
            <person name="Hecker M."/>
            <person name="Sievert S.M."/>
            <person name="Schweder T."/>
        </authorList>
    </citation>
    <scope>NUCLEOTIDE SEQUENCE [LARGE SCALE GENOMIC DNA]</scope>
</reference>
<evidence type="ECO:0000256" key="2">
    <source>
        <dbReference type="ARBA" id="ARBA00023012"/>
    </source>
</evidence>
<evidence type="ECO:0000259" key="8">
    <source>
        <dbReference type="PROSITE" id="PS50110"/>
    </source>
</evidence>
<dbReference type="InterPro" id="IPR011006">
    <property type="entry name" value="CheY-like_superfamily"/>
</dbReference>
<keyword evidence="2" id="KW-0902">Two-component regulatory system</keyword>
<dbReference type="SUPFAM" id="SSF46894">
    <property type="entry name" value="C-terminal effector domain of the bipartite response regulators"/>
    <property type="match status" value="1"/>
</dbReference>
<sequence>MGPALYLPCRSQLQPEIMEQNSPTIFIVDDDEEVRNALQLLMQSVGLTVACYASALEFLQAFDASRPGCLVADIRMPGMSGIELQEQLNGEPIHPPIIFITGHGDVPMAVRAVKAGAIDFIEKPFNDQVLLDSVHRAIQMDAKQRGEASRLSDIRERFNQLTPREREVLNLVIAGRRNKNISQELGITLSTVEAHRARVMEKMEADSLSHLMRMMLSLEQG</sequence>
<protein>
    <submittedName>
        <fullName evidence="9">Putative response regulator FixJ</fullName>
    </submittedName>
</protein>
<dbReference type="GO" id="GO:0000160">
    <property type="term" value="P:phosphorelay signal transduction system"/>
    <property type="evidence" value="ECO:0007669"/>
    <property type="project" value="UniProtKB-KW"/>
</dbReference>
<dbReference type="GO" id="GO:0006355">
    <property type="term" value="P:regulation of DNA-templated transcription"/>
    <property type="evidence" value="ECO:0007669"/>
    <property type="project" value="InterPro"/>
</dbReference>
<comment type="caution">
    <text evidence="9">The sequence shown here is derived from an EMBL/GenBank/DDBJ whole genome shotgun (WGS) entry which is preliminary data.</text>
</comment>
<dbReference type="InterPro" id="IPR036388">
    <property type="entry name" value="WH-like_DNA-bd_sf"/>
</dbReference>
<dbReference type="InterPro" id="IPR001789">
    <property type="entry name" value="Sig_transdc_resp-reg_receiver"/>
</dbReference>
<dbReference type="PANTHER" id="PTHR44688:SF16">
    <property type="entry name" value="DNA-BINDING TRANSCRIPTIONAL ACTIVATOR DEVR_DOSR"/>
    <property type="match status" value="1"/>
</dbReference>
<evidence type="ECO:0000256" key="6">
    <source>
        <dbReference type="PROSITE-ProRule" id="PRU00169"/>
    </source>
</evidence>
<dbReference type="GO" id="GO:0003677">
    <property type="term" value="F:DNA binding"/>
    <property type="evidence" value="ECO:0007669"/>
    <property type="project" value="UniProtKB-KW"/>
</dbReference>
<evidence type="ECO:0000313" key="10">
    <source>
        <dbReference type="Proteomes" id="UP000004491"/>
    </source>
</evidence>
<gene>
    <name evidence="9" type="primary">fixJ</name>
    <name evidence="9" type="ORF">Rifp1Sym_cc00030</name>
</gene>
<dbReference type="Gene3D" id="1.10.10.10">
    <property type="entry name" value="Winged helix-like DNA-binding domain superfamily/Winged helix DNA-binding domain"/>
    <property type="match status" value="1"/>
</dbReference>
<keyword evidence="3" id="KW-0805">Transcription regulation</keyword>
<proteinExistence type="predicted"/>
<dbReference type="CDD" id="cd06170">
    <property type="entry name" value="LuxR_C_like"/>
    <property type="match status" value="1"/>
</dbReference>
<organism evidence="9 10">
    <name type="scientific">endosymbiont of Riftia pachyptila</name>
    <name type="common">vent Ph05</name>
    <dbReference type="NCBI Taxonomy" id="1048808"/>
    <lineage>
        <taxon>Bacteria</taxon>
        <taxon>Pseudomonadati</taxon>
        <taxon>Pseudomonadota</taxon>
        <taxon>Gammaproteobacteria</taxon>
        <taxon>sulfur-oxidizing symbionts</taxon>
    </lineage>
</organism>
<evidence type="ECO:0000256" key="3">
    <source>
        <dbReference type="ARBA" id="ARBA00023015"/>
    </source>
</evidence>
<feature type="modified residue" description="4-aspartylphosphate" evidence="6">
    <location>
        <position position="73"/>
    </location>
</feature>
<dbReference type="Pfam" id="PF00072">
    <property type="entry name" value="Response_reg"/>
    <property type="match status" value="1"/>
</dbReference>
<keyword evidence="5" id="KW-0804">Transcription</keyword>
<evidence type="ECO:0000259" key="7">
    <source>
        <dbReference type="PROSITE" id="PS50043"/>
    </source>
</evidence>
<dbReference type="PANTHER" id="PTHR44688">
    <property type="entry name" value="DNA-BINDING TRANSCRIPTIONAL ACTIVATOR DEVR_DOSR"/>
    <property type="match status" value="1"/>
</dbReference>
<dbReference type="CDD" id="cd17537">
    <property type="entry name" value="REC_FixJ"/>
    <property type="match status" value="1"/>
</dbReference>
<dbReference type="EMBL" id="AFOC01000056">
    <property type="protein sequence ID" value="EGV50932.1"/>
    <property type="molecule type" value="Genomic_DNA"/>
</dbReference>